<evidence type="ECO:0000313" key="1">
    <source>
        <dbReference type="EMBL" id="NWJ44074.1"/>
    </source>
</evidence>
<accession>A0A7K4MT50</accession>
<evidence type="ECO:0000313" key="2">
    <source>
        <dbReference type="Proteomes" id="UP000523105"/>
    </source>
</evidence>
<reference evidence="1 2" key="1">
    <citation type="journal article" date="2019" name="Environ. Microbiol.">
        <title>Genomics insights into ecotype formation of ammonia-oxidizing archaea in the deep ocean.</title>
        <authorList>
            <person name="Wang Y."/>
            <person name="Huang J.M."/>
            <person name="Cui G.J."/>
            <person name="Nunoura T."/>
            <person name="Takaki Y."/>
            <person name="Li W.L."/>
            <person name="Li J."/>
            <person name="Gao Z.M."/>
            <person name="Takai K."/>
            <person name="Zhang A.Q."/>
            <person name="Stepanauskas R."/>
        </authorList>
    </citation>
    <scope>NUCLEOTIDE SEQUENCE [LARGE SCALE GENOMIC DNA]</scope>
    <source>
        <strain evidence="1 2">L15b</strain>
    </source>
</reference>
<dbReference type="Proteomes" id="UP000523105">
    <property type="component" value="Unassembled WGS sequence"/>
</dbReference>
<name>A0A7K4MT50_9ARCH</name>
<organism evidence="1 2">
    <name type="scientific">Marine Group I thaumarchaeote</name>
    <dbReference type="NCBI Taxonomy" id="2511932"/>
    <lineage>
        <taxon>Archaea</taxon>
        <taxon>Nitrososphaerota</taxon>
        <taxon>Marine Group I</taxon>
    </lineage>
</organism>
<sequence>MIKPKRSETASSIPSTSDLAVGELGINTADKKIYTKNSSNVIVEIANGVGVSEAIATDNATAMSIALG</sequence>
<protein>
    <submittedName>
        <fullName evidence="1">Uncharacterized protein</fullName>
    </submittedName>
</protein>
<dbReference type="AlphaFoldDB" id="A0A7K4MT50"/>
<dbReference type="EMBL" id="JACASV010000103">
    <property type="protein sequence ID" value="NWJ44074.1"/>
    <property type="molecule type" value="Genomic_DNA"/>
</dbReference>
<proteinExistence type="predicted"/>
<gene>
    <name evidence="1" type="ORF">HX837_07740</name>
</gene>
<comment type="caution">
    <text evidence="1">The sequence shown here is derived from an EMBL/GenBank/DDBJ whole genome shotgun (WGS) entry which is preliminary data.</text>
</comment>